<feature type="transmembrane region" description="Helical" evidence="2">
    <location>
        <begin position="7"/>
        <end position="29"/>
    </location>
</feature>
<name>A0A9X1AJV0_9SPHN</name>
<sequence>MQFLRTAFWVVLAIIIMIFSFANWTPVTINLWGGLQLATKLPLVVIVAFLAGSLPFWALHKATRWRMRRKLDNAERALAAVTPTAYTPVATTTTVPSPGPATTLTPDPPIAGTDPTRL</sequence>
<evidence type="ECO:0000256" key="2">
    <source>
        <dbReference type="SAM" id="Phobius"/>
    </source>
</evidence>
<feature type="region of interest" description="Disordered" evidence="1">
    <location>
        <begin position="89"/>
        <end position="118"/>
    </location>
</feature>
<feature type="compositionally biased region" description="Low complexity" evidence="1">
    <location>
        <begin position="89"/>
        <end position="103"/>
    </location>
</feature>
<feature type="transmembrane region" description="Helical" evidence="2">
    <location>
        <begin position="41"/>
        <end position="59"/>
    </location>
</feature>
<dbReference type="EMBL" id="JAHGAW010000001">
    <property type="protein sequence ID" value="MBT2185848.1"/>
    <property type="molecule type" value="Genomic_DNA"/>
</dbReference>
<keyword evidence="2" id="KW-1133">Transmembrane helix</keyword>
<accession>A0A9X1AJV0</accession>
<keyword evidence="2" id="KW-0812">Transmembrane</keyword>
<evidence type="ECO:0000256" key="1">
    <source>
        <dbReference type="SAM" id="MobiDB-lite"/>
    </source>
</evidence>
<reference evidence="3" key="1">
    <citation type="submission" date="2021-05" db="EMBL/GenBank/DDBJ databases">
        <title>Genome of Sphingobium sp. strain.</title>
        <authorList>
            <person name="Fan R."/>
        </authorList>
    </citation>
    <scope>NUCLEOTIDE SEQUENCE</scope>
    <source>
        <strain evidence="3">H33</strain>
    </source>
</reference>
<evidence type="ECO:0000313" key="4">
    <source>
        <dbReference type="Proteomes" id="UP001138757"/>
    </source>
</evidence>
<dbReference type="RefSeq" id="WP_214621566.1">
    <property type="nucleotide sequence ID" value="NZ_JAHGAW010000001.1"/>
</dbReference>
<evidence type="ECO:0000313" key="3">
    <source>
        <dbReference type="EMBL" id="MBT2185848.1"/>
    </source>
</evidence>
<gene>
    <name evidence="3" type="ORF">KK488_02700</name>
</gene>
<keyword evidence="2" id="KW-0472">Membrane</keyword>
<protein>
    <submittedName>
        <fullName evidence="3">DUF1049 domain-containing protein</fullName>
    </submittedName>
</protein>
<keyword evidence="4" id="KW-1185">Reference proteome</keyword>
<dbReference type="AlphaFoldDB" id="A0A9X1AJV0"/>
<organism evidence="3 4">
    <name type="scientific">Sphingobium nicotianae</name>
    <dbReference type="NCBI Taxonomy" id="2782607"/>
    <lineage>
        <taxon>Bacteria</taxon>
        <taxon>Pseudomonadati</taxon>
        <taxon>Pseudomonadota</taxon>
        <taxon>Alphaproteobacteria</taxon>
        <taxon>Sphingomonadales</taxon>
        <taxon>Sphingomonadaceae</taxon>
        <taxon>Sphingobium</taxon>
    </lineage>
</organism>
<comment type="caution">
    <text evidence="3">The sequence shown here is derived from an EMBL/GenBank/DDBJ whole genome shotgun (WGS) entry which is preliminary data.</text>
</comment>
<proteinExistence type="predicted"/>
<dbReference type="Proteomes" id="UP001138757">
    <property type="component" value="Unassembled WGS sequence"/>
</dbReference>